<comment type="pathway">
    <text evidence="1">Glycerolipid metabolism; triacylglycerol biosynthesis.</text>
</comment>
<dbReference type="NCBIfam" id="TIGR02946">
    <property type="entry name" value="acyl_WS_DGAT"/>
    <property type="match status" value="1"/>
</dbReference>
<dbReference type="UniPathway" id="UPA00282"/>
<dbReference type="GO" id="GO:0005886">
    <property type="term" value="C:plasma membrane"/>
    <property type="evidence" value="ECO:0007669"/>
    <property type="project" value="TreeGrafter"/>
</dbReference>
<name>A0A0R7N6G8_9BACT</name>
<dbReference type="GO" id="GO:0006071">
    <property type="term" value="P:glycerol metabolic process"/>
    <property type="evidence" value="ECO:0007669"/>
    <property type="project" value="UniProtKB-KW"/>
</dbReference>
<comment type="catalytic activity">
    <reaction evidence="10">
        <text>an acyl-CoA + a 1,2-diacyl-sn-glycerol = a triacyl-sn-glycerol + CoA</text>
        <dbReference type="Rhea" id="RHEA:10868"/>
        <dbReference type="ChEBI" id="CHEBI:17815"/>
        <dbReference type="ChEBI" id="CHEBI:57287"/>
        <dbReference type="ChEBI" id="CHEBI:58342"/>
        <dbReference type="ChEBI" id="CHEBI:64615"/>
        <dbReference type="EC" id="2.3.1.20"/>
    </reaction>
</comment>
<feature type="compositionally biased region" description="Basic residues" evidence="11">
    <location>
        <begin position="517"/>
        <end position="529"/>
    </location>
</feature>
<protein>
    <recommendedName>
        <fullName evidence="4">diacylglycerol O-acyltransferase</fullName>
        <ecNumber evidence="4">2.3.1.20</ecNumber>
    </recommendedName>
</protein>
<keyword evidence="9 14" id="KW-0012">Acyltransferase</keyword>
<feature type="region of interest" description="Disordered" evidence="11">
    <location>
        <begin position="496"/>
        <end position="551"/>
    </location>
</feature>
<dbReference type="AlphaFoldDB" id="A0A0R7N6G8"/>
<keyword evidence="7" id="KW-0319">Glycerol metabolism</keyword>
<feature type="domain" description="O-acyltransferase WSD1 C-terminal" evidence="13">
    <location>
        <begin position="328"/>
        <end position="470"/>
    </location>
</feature>
<sequence length="551" mass="59908">MEQLSGTDSYFLYTERGNNYNHVAALGIYDPSTAPGGMVRYKDILQYFSRRLDINKVFRRRLVTVPHEFDRPYWVDDADLDLEFHIRHIALPEPGDWRQLMIQVARLHSRPLDRSRPLWEIYVVGGLDKIPGLPVGSFALFLKFHHASVDGQAGAALLKAVHSLSPTPDDDGHPRSTIYAERDPTSVELYTRAVAHGVVRTGSISKLYLNTLSKVAGLTIDQIARQLKPGDPGAAAAATPPGFVKAPATRFNGLVSANRVVEAVGLPLDAMQRARTRIDDITINDLFLAIVGGALRKYLAAKEELPAKSLTALMPMSVRQEGKPGKGGNEVGGVPVPLRTDVADPVGRLLAVRADAQAAKRGSETMGRGFLKSILDDLPNFASEAFMRYAVYPQLNVTVSNVRGPDVPLYMSGARLVHFYPVSIASDHIGLNHTGFSYNGVMWITAVACRNMMPDPAFYAECLRGSFDELMAAIDARPSAAHPPAPGGKPARIHAVTAKRRRAKPVAPPPVSPRARATAKGKMKTKTKTRTQSGAKARGAPAVAKSKKRRG</sequence>
<dbReference type="InterPro" id="IPR045034">
    <property type="entry name" value="O-acyltransferase_WSD1-like"/>
</dbReference>
<keyword evidence="6 14" id="KW-0808">Transferase</keyword>
<evidence type="ECO:0000256" key="11">
    <source>
        <dbReference type="SAM" id="MobiDB-lite"/>
    </source>
</evidence>
<evidence type="ECO:0000259" key="13">
    <source>
        <dbReference type="Pfam" id="PF06974"/>
    </source>
</evidence>
<dbReference type="PANTHER" id="PTHR31650">
    <property type="entry name" value="O-ACYLTRANSFERASE (WSD1-LIKE) FAMILY PROTEIN"/>
    <property type="match status" value="1"/>
</dbReference>
<keyword evidence="8" id="KW-0443">Lipid metabolism</keyword>
<organism evidence="14">
    <name type="scientific">bacterium enrichment culture</name>
    <dbReference type="NCBI Taxonomy" id="207831"/>
    <lineage>
        <taxon>Bacteria</taxon>
        <taxon>environmental samples</taxon>
    </lineage>
</organism>
<dbReference type="GO" id="GO:0019432">
    <property type="term" value="P:triglyceride biosynthetic process"/>
    <property type="evidence" value="ECO:0007669"/>
    <property type="project" value="UniProtKB-UniPathway"/>
</dbReference>
<evidence type="ECO:0000256" key="10">
    <source>
        <dbReference type="ARBA" id="ARBA00048109"/>
    </source>
</evidence>
<dbReference type="Pfam" id="PF06974">
    <property type="entry name" value="WS_DGAT_C"/>
    <property type="match status" value="1"/>
</dbReference>
<evidence type="ECO:0000256" key="6">
    <source>
        <dbReference type="ARBA" id="ARBA00022679"/>
    </source>
</evidence>
<evidence type="ECO:0000313" key="14">
    <source>
        <dbReference type="EMBL" id="AKQ70954.1"/>
    </source>
</evidence>
<dbReference type="InterPro" id="IPR004255">
    <property type="entry name" value="O-acyltransferase_WSD1_N"/>
</dbReference>
<dbReference type="InterPro" id="IPR009721">
    <property type="entry name" value="O-acyltransferase_WSD1_C"/>
</dbReference>
<dbReference type="GO" id="GO:0004144">
    <property type="term" value="F:diacylglycerol O-acyltransferase activity"/>
    <property type="evidence" value="ECO:0007669"/>
    <property type="project" value="UniProtKB-EC"/>
</dbReference>
<dbReference type="PANTHER" id="PTHR31650:SF1">
    <property type="entry name" value="WAX ESTER SYNTHASE_DIACYLGLYCEROL ACYLTRANSFERASE 4-RELATED"/>
    <property type="match status" value="1"/>
</dbReference>
<dbReference type="EMBL" id="KR057702">
    <property type="protein sequence ID" value="AKQ70954.1"/>
    <property type="molecule type" value="Genomic_DNA"/>
</dbReference>
<comment type="similarity">
    <text evidence="3">Belongs to the long-chain O-acyltransferase family.</text>
</comment>
<evidence type="ECO:0000256" key="4">
    <source>
        <dbReference type="ARBA" id="ARBA00013244"/>
    </source>
</evidence>
<dbReference type="EC" id="2.3.1.20" evidence="4"/>
<proteinExistence type="inferred from homology"/>
<dbReference type="GO" id="GO:0051701">
    <property type="term" value="P:biological process involved in interaction with host"/>
    <property type="evidence" value="ECO:0007669"/>
    <property type="project" value="TreeGrafter"/>
</dbReference>
<evidence type="ECO:0000256" key="5">
    <source>
        <dbReference type="ARBA" id="ARBA00022516"/>
    </source>
</evidence>
<evidence type="ECO:0000256" key="8">
    <source>
        <dbReference type="ARBA" id="ARBA00023098"/>
    </source>
</evidence>
<reference evidence="14" key="1">
    <citation type="journal article" date="2015" name="J. Microbiol. Biotechnol.">
        <title>Characterization of a Soil Metagenome-Derived Gene Encoding Wax Ester Synthase.</title>
        <authorList>
            <person name="Kim N.H."/>
            <person name="Park J.H."/>
            <person name="Chung E."/>
            <person name="So H.A."/>
            <person name="Lee M.H."/>
            <person name="Kim J.C."/>
            <person name="Hwang E.C."/>
            <person name="Lee S.W."/>
        </authorList>
    </citation>
    <scope>NUCLEOTIDE SEQUENCE</scope>
</reference>
<evidence type="ECO:0000256" key="1">
    <source>
        <dbReference type="ARBA" id="ARBA00004771"/>
    </source>
</evidence>
<dbReference type="SUPFAM" id="SSF52777">
    <property type="entry name" value="CoA-dependent acyltransferases"/>
    <property type="match status" value="1"/>
</dbReference>
<dbReference type="Pfam" id="PF03007">
    <property type="entry name" value="WS_DGAT_cat"/>
    <property type="match status" value="1"/>
</dbReference>
<evidence type="ECO:0000256" key="3">
    <source>
        <dbReference type="ARBA" id="ARBA00009587"/>
    </source>
</evidence>
<evidence type="ECO:0000256" key="7">
    <source>
        <dbReference type="ARBA" id="ARBA00022798"/>
    </source>
</evidence>
<evidence type="ECO:0000256" key="9">
    <source>
        <dbReference type="ARBA" id="ARBA00023315"/>
    </source>
</evidence>
<dbReference type="GO" id="GO:0001666">
    <property type="term" value="P:response to hypoxia"/>
    <property type="evidence" value="ECO:0007669"/>
    <property type="project" value="TreeGrafter"/>
</dbReference>
<dbReference type="InterPro" id="IPR014292">
    <property type="entry name" value="Acyl_transf_WS/DGAT"/>
</dbReference>
<dbReference type="GO" id="GO:0071731">
    <property type="term" value="P:response to nitric oxide"/>
    <property type="evidence" value="ECO:0007669"/>
    <property type="project" value="TreeGrafter"/>
</dbReference>
<evidence type="ECO:0000259" key="12">
    <source>
        <dbReference type="Pfam" id="PF03007"/>
    </source>
</evidence>
<accession>A0A0R7N6G8</accession>
<feature type="domain" description="O-acyltransferase WSD1-like N-terminal" evidence="12">
    <location>
        <begin position="4"/>
        <end position="286"/>
    </location>
</feature>
<keyword evidence="5" id="KW-0444">Lipid biosynthesis</keyword>
<comment type="pathway">
    <text evidence="2">Lipid metabolism.</text>
</comment>
<evidence type="ECO:0000256" key="2">
    <source>
        <dbReference type="ARBA" id="ARBA00005189"/>
    </source>
</evidence>